<dbReference type="EMBL" id="JBHUFD010000003">
    <property type="protein sequence ID" value="MFD1872578.1"/>
    <property type="molecule type" value="Genomic_DNA"/>
</dbReference>
<evidence type="ECO:0000256" key="1">
    <source>
        <dbReference type="SAM" id="SignalP"/>
    </source>
</evidence>
<evidence type="ECO:0000313" key="2">
    <source>
        <dbReference type="EMBL" id="MFD1872578.1"/>
    </source>
</evidence>
<keyword evidence="1" id="KW-0732">Signal</keyword>
<feature type="chain" id="PRO_5046676118" description="2-dehydro-3-deoxyphosphooctonate aldolase" evidence="1">
    <location>
        <begin position="25"/>
        <end position="161"/>
    </location>
</feature>
<proteinExistence type="predicted"/>
<organism evidence="2 3">
    <name type="scientific">Hymenobacter bucti</name>
    <dbReference type="NCBI Taxonomy" id="1844114"/>
    <lineage>
        <taxon>Bacteria</taxon>
        <taxon>Pseudomonadati</taxon>
        <taxon>Bacteroidota</taxon>
        <taxon>Cytophagia</taxon>
        <taxon>Cytophagales</taxon>
        <taxon>Hymenobacteraceae</taxon>
        <taxon>Hymenobacter</taxon>
    </lineage>
</organism>
<sequence>MKANVLSKYRCLLLAVSLFGSGCAAQRPASTAILASTSAPDSYYENAQKNVTPAAVATVSKEATYGVTAENPVKVGGGINGGVRGEQSYLNALRGPSGQPITYRRQGSCCPFKTPNGLIDNTGMLDAYTVTWEGNAKPLTLYINMYDKGDLFIPVGLTAAQ</sequence>
<name>A0ABW4QSN2_9BACT</name>
<protein>
    <recommendedName>
        <fullName evidence="4">2-dehydro-3-deoxyphosphooctonate aldolase</fullName>
    </recommendedName>
</protein>
<dbReference type="Proteomes" id="UP001597197">
    <property type="component" value="Unassembled WGS sequence"/>
</dbReference>
<feature type="signal peptide" evidence="1">
    <location>
        <begin position="1"/>
        <end position="24"/>
    </location>
</feature>
<gene>
    <name evidence="2" type="ORF">ACFSDX_09065</name>
</gene>
<evidence type="ECO:0000313" key="3">
    <source>
        <dbReference type="Proteomes" id="UP001597197"/>
    </source>
</evidence>
<keyword evidence="3" id="KW-1185">Reference proteome</keyword>
<reference evidence="3" key="1">
    <citation type="journal article" date="2019" name="Int. J. Syst. Evol. Microbiol.">
        <title>The Global Catalogue of Microorganisms (GCM) 10K type strain sequencing project: providing services to taxonomists for standard genome sequencing and annotation.</title>
        <authorList>
            <consortium name="The Broad Institute Genomics Platform"/>
            <consortium name="The Broad Institute Genome Sequencing Center for Infectious Disease"/>
            <person name="Wu L."/>
            <person name="Ma J."/>
        </authorList>
    </citation>
    <scope>NUCLEOTIDE SEQUENCE [LARGE SCALE GENOMIC DNA]</scope>
    <source>
        <strain evidence="3">CGMCC 1.15795</strain>
    </source>
</reference>
<accession>A0ABW4QSN2</accession>
<evidence type="ECO:0008006" key="4">
    <source>
        <dbReference type="Google" id="ProtNLM"/>
    </source>
</evidence>
<dbReference type="PROSITE" id="PS51257">
    <property type="entry name" value="PROKAR_LIPOPROTEIN"/>
    <property type="match status" value="1"/>
</dbReference>
<comment type="caution">
    <text evidence="2">The sequence shown here is derived from an EMBL/GenBank/DDBJ whole genome shotgun (WGS) entry which is preliminary data.</text>
</comment>